<dbReference type="Pfam" id="PF07155">
    <property type="entry name" value="ECF-ribofla_trS"/>
    <property type="match status" value="1"/>
</dbReference>
<feature type="transmembrane region" description="Helical" evidence="3">
    <location>
        <begin position="106"/>
        <end position="132"/>
    </location>
</feature>
<organism evidence="5 6">
    <name type="scientific">Candidatus Pullilachnospira stercoravium</name>
    <dbReference type="NCBI Taxonomy" id="2840913"/>
    <lineage>
        <taxon>Bacteria</taxon>
        <taxon>Bacillati</taxon>
        <taxon>Bacillota</taxon>
        <taxon>Clostridia</taxon>
        <taxon>Lachnospirales</taxon>
        <taxon>Lachnospiraceae</taxon>
        <taxon>Lachnospiraceae incertae sedis</taxon>
        <taxon>Candidatus Pullilachnospira</taxon>
    </lineage>
</organism>
<comment type="caution">
    <text evidence="5">The sequence shown here is derived from an EMBL/GenBank/DDBJ whole genome shotgun (WGS) entry which is preliminary data.</text>
</comment>
<evidence type="ECO:0000256" key="3">
    <source>
        <dbReference type="SAM" id="Phobius"/>
    </source>
</evidence>
<keyword evidence="3" id="KW-0472">Membrane</keyword>
<dbReference type="PANTHER" id="PTHR37815">
    <property type="entry name" value="UPF0397 PROTEIN BC_2624-RELATED"/>
    <property type="match status" value="1"/>
</dbReference>
<dbReference type="PANTHER" id="PTHR37815:SF3">
    <property type="entry name" value="UPF0397 PROTEIN SPR0429"/>
    <property type="match status" value="1"/>
</dbReference>
<dbReference type="Proteomes" id="UP000886723">
    <property type="component" value="Unassembled WGS sequence"/>
</dbReference>
<keyword evidence="4" id="KW-0732">Signal</keyword>
<protein>
    <submittedName>
        <fullName evidence="5">ECF transporter S component</fullName>
    </submittedName>
</protein>
<reference evidence="5" key="1">
    <citation type="submission" date="2020-10" db="EMBL/GenBank/DDBJ databases">
        <authorList>
            <person name="Gilroy R."/>
        </authorList>
    </citation>
    <scope>NUCLEOTIDE SEQUENCE</scope>
    <source>
        <strain evidence="5">ChiBcec2-4451</strain>
    </source>
</reference>
<feature type="transmembrane region" description="Helical" evidence="3">
    <location>
        <begin position="72"/>
        <end position="94"/>
    </location>
</feature>
<dbReference type="GO" id="GO:0016020">
    <property type="term" value="C:membrane"/>
    <property type="evidence" value="ECO:0007669"/>
    <property type="project" value="InterPro"/>
</dbReference>
<name>A0A9D1NUN8_9FIRM</name>
<dbReference type="AlphaFoldDB" id="A0A9D1NUN8"/>
<feature type="transmembrane region" description="Helical" evidence="3">
    <location>
        <begin position="144"/>
        <end position="164"/>
    </location>
</feature>
<evidence type="ECO:0000256" key="1">
    <source>
        <dbReference type="ARBA" id="ARBA00022692"/>
    </source>
</evidence>
<evidence type="ECO:0000256" key="2">
    <source>
        <dbReference type="ARBA" id="ARBA00022989"/>
    </source>
</evidence>
<feature type="chain" id="PRO_5039477016" evidence="4">
    <location>
        <begin position="21"/>
        <end position="175"/>
    </location>
</feature>
<evidence type="ECO:0000313" key="5">
    <source>
        <dbReference type="EMBL" id="HIV12817.1"/>
    </source>
</evidence>
<feature type="signal peptide" evidence="4">
    <location>
        <begin position="1"/>
        <end position="20"/>
    </location>
</feature>
<keyword evidence="2 3" id="KW-1133">Transmembrane helix</keyword>
<evidence type="ECO:0000313" key="6">
    <source>
        <dbReference type="Proteomes" id="UP000886723"/>
    </source>
</evidence>
<gene>
    <name evidence="5" type="ORF">IAA63_06730</name>
</gene>
<sequence>MKSNLKKVVMTALFAALTCAATMSIRIPTPGTGGYIHPGDALVILSGVILGPAYGFLAGGVGSALSDLLGGYFLYVPITLIIKGLVALVSGLIYQKLSKNQKLRYPAVAMGGVADIVLVAGGYCLCESFIYGVAGALASVPANLIQGISGLIIAMVLYPVLIAIPDIRRMTLAHQ</sequence>
<dbReference type="EMBL" id="DVON01000149">
    <property type="protein sequence ID" value="HIV12817.1"/>
    <property type="molecule type" value="Genomic_DNA"/>
</dbReference>
<accession>A0A9D1NUN8</accession>
<proteinExistence type="predicted"/>
<dbReference type="InterPro" id="IPR009825">
    <property type="entry name" value="ECF_substrate-spec-like"/>
</dbReference>
<dbReference type="Gene3D" id="1.10.1760.20">
    <property type="match status" value="1"/>
</dbReference>
<keyword evidence="1 3" id="KW-0812">Transmembrane</keyword>
<evidence type="ECO:0000256" key="4">
    <source>
        <dbReference type="SAM" id="SignalP"/>
    </source>
</evidence>
<reference evidence="5" key="2">
    <citation type="journal article" date="2021" name="PeerJ">
        <title>Extensive microbial diversity within the chicken gut microbiome revealed by metagenomics and culture.</title>
        <authorList>
            <person name="Gilroy R."/>
            <person name="Ravi A."/>
            <person name="Getino M."/>
            <person name="Pursley I."/>
            <person name="Horton D.L."/>
            <person name="Alikhan N.F."/>
            <person name="Baker D."/>
            <person name="Gharbi K."/>
            <person name="Hall N."/>
            <person name="Watson M."/>
            <person name="Adriaenssens E.M."/>
            <person name="Foster-Nyarko E."/>
            <person name="Jarju S."/>
            <person name="Secka A."/>
            <person name="Antonio M."/>
            <person name="Oren A."/>
            <person name="Chaudhuri R.R."/>
            <person name="La Ragione R."/>
            <person name="Hildebrand F."/>
            <person name="Pallen M.J."/>
        </authorList>
    </citation>
    <scope>NUCLEOTIDE SEQUENCE</scope>
    <source>
        <strain evidence="5">ChiBcec2-4451</strain>
    </source>
</reference>